<dbReference type="STRING" id="52770.BSZ40_09085"/>
<protein>
    <recommendedName>
        <fullName evidence="6">DUF4132 domain-containing protein</fullName>
    </recommendedName>
</protein>
<evidence type="ECO:0000259" key="2">
    <source>
        <dbReference type="Pfam" id="PF05406"/>
    </source>
</evidence>
<reference evidence="5" key="1">
    <citation type="submission" date="2016-12" db="EMBL/GenBank/DDBJ databases">
        <authorList>
            <person name="Meng X."/>
        </authorList>
    </citation>
    <scope>NUCLEOTIDE SEQUENCE [LARGE SCALE GENOMIC DNA]</scope>
    <source>
        <strain evidence="5">DSM 20732</strain>
    </source>
</reference>
<dbReference type="Gene3D" id="2.20.140.10">
    <property type="entry name" value="WGR domain"/>
    <property type="match status" value="1"/>
</dbReference>
<evidence type="ECO:0000313" key="4">
    <source>
        <dbReference type="EMBL" id="OKL51050.1"/>
    </source>
</evidence>
<feature type="domain" description="WGR" evidence="2">
    <location>
        <begin position="11"/>
        <end position="70"/>
    </location>
</feature>
<accession>A0A1Q5PUH8</accession>
<dbReference type="InParanoid" id="A0A1Q5PUH8"/>
<dbReference type="RefSeq" id="WP_073825516.1">
    <property type="nucleotide sequence ID" value="NZ_MQVS01000010.1"/>
</dbReference>
<name>A0A1Q5PUH8_9ACTO</name>
<feature type="region of interest" description="Disordered" evidence="1">
    <location>
        <begin position="74"/>
        <end position="135"/>
    </location>
</feature>
<feature type="domain" description="DUF4132" evidence="3">
    <location>
        <begin position="728"/>
        <end position="909"/>
    </location>
</feature>
<evidence type="ECO:0000256" key="1">
    <source>
        <dbReference type="SAM" id="MobiDB-lite"/>
    </source>
</evidence>
<proteinExistence type="predicted"/>
<dbReference type="Proteomes" id="UP000185612">
    <property type="component" value="Unassembled WGS sequence"/>
</dbReference>
<organism evidence="4 5">
    <name type="scientific">Buchananella hordeovulneris</name>
    <dbReference type="NCBI Taxonomy" id="52770"/>
    <lineage>
        <taxon>Bacteria</taxon>
        <taxon>Bacillati</taxon>
        <taxon>Actinomycetota</taxon>
        <taxon>Actinomycetes</taxon>
        <taxon>Actinomycetales</taxon>
        <taxon>Actinomycetaceae</taxon>
        <taxon>Buchananella</taxon>
    </lineage>
</organism>
<dbReference type="Pfam" id="PF13569">
    <property type="entry name" value="DUF4132"/>
    <property type="match status" value="1"/>
</dbReference>
<evidence type="ECO:0000313" key="5">
    <source>
        <dbReference type="Proteomes" id="UP000185612"/>
    </source>
</evidence>
<dbReference type="Pfam" id="PF05406">
    <property type="entry name" value="WGR"/>
    <property type="match status" value="1"/>
</dbReference>
<dbReference type="EMBL" id="MQVS01000010">
    <property type="protein sequence ID" value="OKL51050.1"/>
    <property type="molecule type" value="Genomic_DNA"/>
</dbReference>
<sequence>MERTELRYRADGVEKFWEISLDKEGLRVRWGKVGARGTTRKLANPYGDYLLRKYQWCIEDKLRAGYYPVGEEPVAPRPGRPAASHRLAGPAKPSGVPSPNGVDEPKAGIPTDDGTPGTPATADTETRQASPPLLVSPLPATDLGLNLTPFEACYCLDEAADLPPAPASFDPTAEAERAARITHLTPAEYDYHTGHWLTCTEPLFAALPSSQQVKWWREHLARLRGADSPQPYWVGTDQFLPTWLRATLTINWDKSLRTVAGQLQEYGPDALLVRGLLARRPTTELVAARQTLPTPLPPPLQQVHGMWVFADRSILVAAALEVLEPQEARDLLATVPDQVLGQLNTGDAWVLSLLAPTPAERVAFARRTGARLPDWRGVVPWLVATGAAGFGQLLAWLGQADADVAPMLVAEVGRVAHGPGVVPFFLRALRTRGAAEADRWLAAHLPQLLAAHLPAALARAAVRYLRAVPPAHLAAVAGQAAASLQPLLARELAAAALPEADSPEWWRHAVAARKLPRGGSVPFPVARLAPLVVDGHRLSQTQVTQLLRALAAEDRHPLVAQVAQRVSPGQRDTFALDLLELWLGAGAPTKQAWLLSGAGWLGGDGFVHELSPLIRAWPGANQHQRAVRGLGALARVGSDTALTEIVTIAEKAKFAGIKERAAAALDEIAAARGLRPEELEDRVLSTCGLDERGRRQFSYGVRQFVAHVTPTGKLAVRRLDDGRPAGPVLARLPAARQTDDADAVAAAQAEFQSLRKSVAAVAAAQVTRFERALVSGRRWPAADFERFIAAHPVLRGLLAGLVWAVWEGEELVASVRIDDDGTVVDVADRPVALAGRELSVAHPLDLGEPERAGWARTLSDYELVPPFKQLDRPLLGLASGQEQELRLSGLPTNRIEPTHLAGLFQRGGWQPGSPVCGTVVQLHALPLRGVGLTPVLVHTGFDRVSGMAGSRDQQVLELFVLRGEVNPRELSEGDSAELADYALVPWGRVPPRVVSEVLGLLARVRG</sequence>
<dbReference type="InterPro" id="IPR008893">
    <property type="entry name" value="WGR_domain"/>
</dbReference>
<dbReference type="InterPro" id="IPR025406">
    <property type="entry name" value="DUF4132"/>
</dbReference>
<evidence type="ECO:0008006" key="6">
    <source>
        <dbReference type="Google" id="ProtNLM"/>
    </source>
</evidence>
<dbReference type="AlphaFoldDB" id="A0A1Q5PUH8"/>
<dbReference type="OrthoDB" id="4554725at2"/>
<keyword evidence="5" id="KW-1185">Reference proteome</keyword>
<feature type="compositionally biased region" description="Low complexity" evidence="1">
    <location>
        <begin position="107"/>
        <end position="123"/>
    </location>
</feature>
<comment type="caution">
    <text evidence="4">The sequence shown here is derived from an EMBL/GenBank/DDBJ whole genome shotgun (WGS) entry which is preliminary data.</text>
</comment>
<gene>
    <name evidence="4" type="ORF">BSZ40_09085</name>
</gene>
<evidence type="ECO:0000259" key="3">
    <source>
        <dbReference type="Pfam" id="PF13569"/>
    </source>
</evidence>